<accession>A0A4C1X3G3</accession>
<reference evidence="2 3" key="1">
    <citation type="journal article" date="2019" name="Commun. Biol.">
        <title>The bagworm genome reveals a unique fibroin gene that provides high tensile strength.</title>
        <authorList>
            <person name="Kono N."/>
            <person name="Nakamura H."/>
            <person name="Ohtoshi R."/>
            <person name="Tomita M."/>
            <person name="Numata K."/>
            <person name="Arakawa K."/>
        </authorList>
    </citation>
    <scope>NUCLEOTIDE SEQUENCE [LARGE SCALE GENOMIC DNA]</scope>
</reference>
<evidence type="ECO:0000313" key="2">
    <source>
        <dbReference type="EMBL" id="GBP58268.1"/>
    </source>
</evidence>
<keyword evidence="3" id="KW-1185">Reference proteome</keyword>
<organism evidence="2 3">
    <name type="scientific">Eumeta variegata</name>
    <name type="common">Bagworm moth</name>
    <name type="synonym">Eumeta japonica</name>
    <dbReference type="NCBI Taxonomy" id="151549"/>
    <lineage>
        <taxon>Eukaryota</taxon>
        <taxon>Metazoa</taxon>
        <taxon>Ecdysozoa</taxon>
        <taxon>Arthropoda</taxon>
        <taxon>Hexapoda</taxon>
        <taxon>Insecta</taxon>
        <taxon>Pterygota</taxon>
        <taxon>Neoptera</taxon>
        <taxon>Endopterygota</taxon>
        <taxon>Lepidoptera</taxon>
        <taxon>Glossata</taxon>
        <taxon>Ditrysia</taxon>
        <taxon>Tineoidea</taxon>
        <taxon>Psychidae</taxon>
        <taxon>Oiketicinae</taxon>
        <taxon>Eumeta</taxon>
    </lineage>
</organism>
<protein>
    <submittedName>
        <fullName evidence="2">Uncharacterized protein</fullName>
    </submittedName>
</protein>
<name>A0A4C1X3G3_EUMVA</name>
<gene>
    <name evidence="2" type="ORF">EVAR_38332_1</name>
</gene>
<feature type="compositionally biased region" description="Basic and acidic residues" evidence="1">
    <location>
        <begin position="127"/>
        <end position="140"/>
    </location>
</feature>
<sequence length="140" mass="16375">MRRMNKKEEYDLRDIGIQGLRNRALLLNMMLPVRLHHLSENTQVTFGSKFLITLGGWELHVKMCPTDIRDRETKEIEKKSACPQPKPDSSASVRIIPLRRQPCDTITYYIGAESRKRHKVVQSDPNELCRPRKRDNLRPP</sequence>
<dbReference type="Proteomes" id="UP000299102">
    <property type="component" value="Unassembled WGS sequence"/>
</dbReference>
<proteinExistence type="predicted"/>
<evidence type="ECO:0000313" key="3">
    <source>
        <dbReference type="Proteomes" id="UP000299102"/>
    </source>
</evidence>
<dbReference type="AlphaFoldDB" id="A0A4C1X3G3"/>
<feature type="region of interest" description="Disordered" evidence="1">
    <location>
        <begin position="120"/>
        <end position="140"/>
    </location>
</feature>
<comment type="caution">
    <text evidence="2">The sequence shown here is derived from an EMBL/GenBank/DDBJ whole genome shotgun (WGS) entry which is preliminary data.</text>
</comment>
<evidence type="ECO:0000256" key="1">
    <source>
        <dbReference type="SAM" id="MobiDB-lite"/>
    </source>
</evidence>
<dbReference type="EMBL" id="BGZK01000731">
    <property type="protein sequence ID" value="GBP58268.1"/>
    <property type="molecule type" value="Genomic_DNA"/>
</dbReference>